<accession>C5KFJ5</accession>
<dbReference type="Pfam" id="PF12624">
    <property type="entry name" value="VPS13_N"/>
    <property type="match status" value="1"/>
</dbReference>
<sequence>MFTRLLSSITNSYIVSFLRDLLSGYVENVDSKQLKASLAKGEPPHLFAKCLRMFTRLLSSITNSYIVSFLRDLLSGYVENVDSKQLKASLAKGEPPHLFAKCLRMFTRLLSSITNSYIVSFLRDLLSGYVENVDSKQLKASLAKGEVSLFDLKLKEDIFDFLSLPITVAIGYVRVLGISIPWRSLASEPIVVAIEDVIIVLKTESAAEWDEQREIQLKEE</sequence>
<gene>
    <name evidence="4" type="ORF">Pmar_PMAR022593</name>
</gene>
<feature type="domain" description="Chorein N-terminal" evidence="3">
    <location>
        <begin position="116"/>
        <end position="214"/>
    </location>
</feature>
<evidence type="ECO:0000313" key="5">
    <source>
        <dbReference type="Proteomes" id="UP000007800"/>
    </source>
</evidence>
<dbReference type="InterPro" id="IPR026847">
    <property type="entry name" value="VPS13"/>
</dbReference>
<comment type="similarity">
    <text evidence="1">Belongs to the VPS13 family.</text>
</comment>
<reference evidence="4 5" key="1">
    <citation type="submission" date="2008-07" db="EMBL/GenBank/DDBJ databases">
        <authorList>
            <person name="El-Sayed N."/>
            <person name="Caler E."/>
            <person name="Inman J."/>
            <person name="Amedeo P."/>
            <person name="Hass B."/>
            <person name="Wortman J."/>
        </authorList>
    </citation>
    <scope>NUCLEOTIDE SEQUENCE [LARGE SCALE GENOMIC DNA]</scope>
    <source>
        <strain evidence="5">ATCC 50983 / TXsc</strain>
    </source>
</reference>
<dbReference type="Proteomes" id="UP000007800">
    <property type="component" value="Unassembled WGS sequence"/>
</dbReference>
<keyword evidence="2" id="KW-0813">Transport</keyword>
<dbReference type="GO" id="GO:0045053">
    <property type="term" value="P:protein retention in Golgi apparatus"/>
    <property type="evidence" value="ECO:0007669"/>
    <property type="project" value="TreeGrafter"/>
</dbReference>
<dbReference type="RefSeq" id="XP_002784948.1">
    <property type="nucleotide sequence ID" value="XM_002784902.1"/>
</dbReference>
<evidence type="ECO:0000256" key="1">
    <source>
        <dbReference type="ARBA" id="ARBA00006545"/>
    </source>
</evidence>
<evidence type="ECO:0000313" key="4">
    <source>
        <dbReference type="EMBL" id="EER16744.1"/>
    </source>
</evidence>
<dbReference type="PANTHER" id="PTHR16166">
    <property type="entry name" value="VACUOLAR PROTEIN SORTING-ASSOCIATED PROTEIN VPS13"/>
    <property type="match status" value="1"/>
</dbReference>
<evidence type="ECO:0000259" key="3">
    <source>
        <dbReference type="Pfam" id="PF12624"/>
    </source>
</evidence>
<dbReference type="PANTHER" id="PTHR16166:SF93">
    <property type="entry name" value="INTERMEMBRANE LIPID TRANSFER PROTEIN VPS13"/>
    <property type="match status" value="1"/>
</dbReference>
<dbReference type="EMBL" id="GG672752">
    <property type="protein sequence ID" value="EER16744.1"/>
    <property type="molecule type" value="Genomic_DNA"/>
</dbReference>
<name>C5KFJ5_PERM5</name>
<keyword evidence="5" id="KW-1185">Reference proteome</keyword>
<dbReference type="AlphaFoldDB" id="C5KFJ5"/>
<dbReference type="InParanoid" id="C5KFJ5"/>
<dbReference type="InterPro" id="IPR026854">
    <property type="entry name" value="VPS13_N"/>
</dbReference>
<dbReference type="GO" id="GO:0006623">
    <property type="term" value="P:protein targeting to vacuole"/>
    <property type="evidence" value="ECO:0007669"/>
    <property type="project" value="TreeGrafter"/>
</dbReference>
<dbReference type="OrthoDB" id="428159at2759"/>
<dbReference type="GeneID" id="9063854"/>
<proteinExistence type="inferred from homology"/>
<organism evidence="5">
    <name type="scientific">Perkinsus marinus (strain ATCC 50983 / TXsc)</name>
    <dbReference type="NCBI Taxonomy" id="423536"/>
    <lineage>
        <taxon>Eukaryota</taxon>
        <taxon>Sar</taxon>
        <taxon>Alveolata</taxon>
        <taxon>Perkinsozoa</taxon>
        <taxon>Perkinsea</taxon>
        <taxon>Perkinsida</taxon>
        <taxon>Perkinsidae</taxon>
        <taxon>Perkinsus</taxon>
    </lineage>
</organism>
<evidence type="ECO:0000256" key="2">
    <source>
        <dbReference type="ARBA" id="ARBA00022448"/>
    </source>
</evidence>
<protein>
    <recommendedName>
        <fullName evidence="3">Chorein N-terminal domain-containing protein</fullName>
    </recommendedName>
</protein>